<feature type="repeat" description="PPR" evidence="9">
    <location>
        <begin position="1285"/>
        <end position="1319"/>
    </location>
</feature>
<dbReference type="GO" id="GO:0003676">
    <property type="term" value="F:nucleic acid binding"/>
    <property type="evidence" value="ECO:0007669"/>
    <property type="project" value="InterPro"/>
</dbReference>
<keyword evidence="7" id="KW-0378">Hydrolase</keyword>
<keyword evidence="6" id="KW-0255">Endonuclease</keyword>
<dbReference type="Pfam" id="PF13041">
    <property type="entry name" value="PPR_2"/>
    <property type="match status" value="6"/>
</dbReference>
<feature type="repeat" description="PPR" evidence="9">
    <location>
        <begin position="969"/>
        <end position="1003"/>
    </location>
</feature>
<feature type="repeat" description="PPR" evidence="9">
    <location>
        <begin position="1074"/>
        <end position="1108"/>
    </location>
</feature>
<feature type="repeat" description="PPR" evidence="9">
    <location>
        <begin position="1004"/>
        <end position="1038"/>
    </location>
</feature>
<evidence type="ECO:0000256" key="10">
    <source>
        <dbReference type="SAM" id="MobiDB-lite"/>
    </source>
</evidence>
<dbReference type="SUPFAM" id="SSF56672">
    <property type="entry name" value="DNA/RNA polymerases"/>
    <property type="match status" value="1"/>
</dbReference>
<feature type="repeat" description="PPR" evidence="9">
    <location>
        <begin position="1460"/>
        <end position="1494"/>
    </location>
</feature>
<dbReference type="InterPro" id="IPR043502">
    <property type="entry name" value="DNA/RNA_pol_sf"/>
</dbReference>
<evidence type="ECO:0000256" key="5">
    <source>
        <dbReference type="ARBA" id="ARBA00022737"/>
    </source>
</evidence>
<dbReference type="Pfam" id="PF12854">
    <property type="entry name" value="PPR_1"/>
    <property type="match status" value="1"/>
</dbReference>
<dbReference type="PANTHER" id="PTHR46128">
    <property type="entry name" value="MITOCHONDRIAL GROUP I INTRON SPLICING FACTOR CCM1"/>
    <property type="match status" value="1"/>
</dbReference>
<dbReference type="GO" id="GO:0003964">
    <property type="term" value="F:RNA-directed DNA polymerase activity"/>
    <property type="evidence" value="ECO:0007669"/>
    <property type="project" value="UniProtKB-KW"/>
</dbReference>
<feature type="repeat" description="PPR" evidence="9">
    <location>
        <begin position="1495"/>
        <end position="1529"/>
    </location>
</feature>
<keyword evidence="8" id="KW-0695">RNA-directed DNA polymerase</keyword>
<evidence type="ECO:0000256" key="8">
    <source>
        <dbReference type="ARBA" id="ARBA00022918"/>
    </source>
</evidence>
<keyword evidence="4" id="KW-0540">Nuclease</keyword>
<evidence type="ECO:0000313" key="12">
    <source>
        <dbReference type="EMBL" id="KAK8935602.1"/>
    </source>
</evidence>
<name>A0AAP0BC78_9ASPA</name>
<dbReference type="SUPFAM" id="SSF81901">
    <property type="entry name" value="HCP-like"/>
    <property type="match status" value="1"/>
</dbReference>
<feature type="repeat" description="PPR" evidence="9">
    <location>
        <begin position="1355"/>
        <end position="1389"/>
    </location>
</feature>
<dbReference type="CDD" id="cd09274">
    <property type="entry name" value="RNase_HI_RT_Ty3"/>
    <property type="match status" value="1"/>
</dbReference>
<dbReference type="PROSITE" id="PS51375">
    <property type="entry name" value="PPR"/>
    <property type="match status" value="15"/>
</dbReference>
<dbReference type="Pfam" id="PF00078">
    <property type="entry name" value="RVT_1"/>
    <property type="match status" value="1"/>
</dbReference>
<feature type="repeat" description="PPR" evidence="9">
    <location>
        <begin position="1109"/>
        <end position="1143"/>
    </location>
</feature>
<feature type="repeat" description="PPR" evidence="9">
    <location>
        <begin position="1144"/>
        <end position="1179"/>
    </location>
</feature>
<dbReference type="Gene3D" id="1.10.340.70">
    <property type="match status" value="1"/>
</dbReference>
<evidence type="ECO:0000256" key="6">
    <source>
        <dbReference type="ARBA" id="ARBA00022759"/>
    </source>
</evidence>
<dbReference type="InterPro" id="IPR002885">
    <property type="entry name" value="PPR_rpt"/>
</dbReference>
<evidence type="ECO:0000256" key="7">
    <source>
        <dbReference type="ARBA" id="ARBA00022801"/>
    </source>
</evidence>
<feature type="domain" description="Integrase catalytic" evidence="11">
    <location>
        <begin position="520"/>
        <end position="687"/>
    </location>
</feature>
<dbReference type="Gene3D" id="3.10.10.10">
    <property type="entry name" value="HIV Type 1 Reverse Transcriptase, subunit A, domain 1"/>
    <property type="match status" value="1"/>
</dbReference>
<feature type="repeat" description="PPR" evidence="9">
    <location>
        <begin position="1390"/>
        <end position="1424"/>
    </location>
</feature>
<dbReference type="InterPro" id="IPR036397">
    <property type="entry name" value="RNaseH_sf"/>
</dbReference>
<dbReference type="InterPro" id="IPR012337">
    <property type="entry name" value="RNaseH-like_sf"/>
</dbReference>
<comment type="similarity">
    <text evidence="1">Belongs to the PPR family. P subfamily.</text>
</comment>
<feature type="repeat" description="PPR" evidence="9">
    <location>
        <begin position="1425"/>
        <end position="1459"/>
    </location>
</feature>
<evidence type="ECO:0000256" key="3">
    <source>
        <dbReference type="ARBA" id="ARBA00022695"/>
    </source>
</evidence>
<dbReference type="InterPro" id="IPR001584">
    <property type="entry name" value="Integrase_cat-core"/>
</dbReference>
<dbReference type="EMBL" id="JBBWWQ010000011">
    <property type="protein sequence ID" value="KAK8935602.1"/>
    <property type="molecule type" value="Genomic_DNA"/>
</dbReference>
<dbReference type="GO" id="GO:0004519">
    <property type="term" value="F:endonuclease activity"/>
    <property type="evidence" value="ECO:0007669"/>
    <property type="project" value="UniProtKB-KW"/>
</dbReference>
<dbReference type="InterPro" id="IPR000477">
    <property type="entry name" value="RT_dom"/>
</dbReference>
<dbReference type="InterPro" id="IPR041373">
    <property type="entry name" value="RT_RNaseH"/>
</dbReference>
<dbReference type="InterPro" id="IPR050872">
    <property type="entry name" value="PPR_P_subfamily"/>
</dbReference>
<dbReference type="Pfam" id="PF01535">
    <property type="entry name" value="PPR"/>
    <property type="match status" value="3"/>
</dbReference>
<dbReference type="InterPro" id="IPR011990">
    <property type="entry name" value="TPR-like_helical_dom_sf"/>
</dbReference>
<dbReference type="InterPro" id="IPR041588">
    <property type="entry name" value="Integrase_H2C2"/>
</dbReference>
<evidence type="ECO:0000256" key="9">
    <source>
        <dbReference type="PROSITE-ProRule" id="PRU00708"/>
    </source>
</evidence>
<proteinExistence type="inferred from homology"/>
<dbReference type="InterPro" id="IPR043128">
    <property type="entry name" value="Rev_trsase/Diguanyl_cyclase"/>
</dbReference>
<feature type="repeat" description="PPR" evidence="9">
    <location>
        <begin position="1215"/>
        <end position="1249"/>
    </location>
</feature>
<comment type="caution">
    <text evidence="12">The sequence shown here is derived from an EMBL/GenBank/DDBJ whole genome shotgun (WGS) entry which is preliminary data.</text>
</comment>
<dbReference type="Gene3D" id="3.30.420.10">
    <property type="entry name" value="Ribonuclease H-like superfamily/Ribonuclease H"/>
    <property type="match status" value="1"/>
</dbReference>
<keyword evidence="3" id="KW-0548">Nucleotidyltransferase</keyword>
<protein>
    <recommendedName>
        <fullName evidence="11">Integrase catalytic domain-containing protein</fullName>
    </recommendedName>
</protein>
<keyword evidence="13" id="KW-1185">Reference proteome</keyword>
<dbReference type="SUPFAM" id="SSF53098">
    <property type="entry name" value="Ribonuclease H-like"/>
    <property type="match status" value="1"/>
</dbReference>
<keyword evidence="2" id="KW-0808">Transferase</keyword>
<feature type="repeat" description="PPR" evidence="9">
    <location>
        <begin position="1320"/>
        <end position="1354"/>
    </location>
</feature>
<dbReference type="Proteomes" id="UP001418222">
    <property type="component" value="Unassembled WGS sequence"/>
</dbReference>
<dbReference type="Pfam" id="PF17921">
    <property type="entry name" value="Integrase_H2C2"/>
    <property type="match status" value="1"/>
</dbReference>
<dbReference type="FunFam" id="3.30.70.270:FF:000020">
    <property type="entry name" value="Transposon Tf2-6 polyprotein-like Protein"/>
    <property type="match status" value="1"/>
</dbReference>
<accession>A0AAP0BC78</accession>
<evidence type="ECO:0000259" key="11">
    <source>
        <dbReference type="PROSITE" id="PS50994"/>
    </source>
</evidence>
<dbReference type="GO" id="GO:0016787">
    <property type="term" value="F:hydrolase activity"/>
    <property type="evidence" value="ECO:0007669"/>
    <property type="project" value="UniProtKB-KW"/>
</dbReference>
<feature type="repeat" description="PPR" evidence="9">
    <location>
        <begin position="1250"/>
        <end position="1284"/>
    </location>
</feature>
<dbReference type="Gene3D" id="3.30.70.270">
    <property type="match status" value="2"/>
</dbReference>
<gene>
    <name evidence="12" type="ORF">KSP39_PZI013848</name>
</gene>
<dbReference type="CDD" id="cd01647">
    <property type="entry name" value="RT_LTR"/>
    <property type="match status" value="1"/>
</dbReference>
<feature type="region of interest" description="Disordered" evidence="10">
    <location>
        <begin position="1545"/>
        <end position="1567"/>
    </location>
</feature>
<dbReference type="NCBIfam" id="TIGR00756">
    <property type="entry name" value="PPR"/>
    <property type="match status" value="15"/>
</dbReference>
<dbReference type="PROSITE" id="PS50994">
    <property type="entry name" value="INTEGRASE"/>
    <property type="match status" value="1"/>
</dbReference>
<evidence type="ECO:0000313" key="13">
    <source>
        <dbReference type="Proteomes" id="UP001418222"/>
    </source>
</evidence>
<evidence type="ECO:0000256" key="1">
    <source>
        <dbReference type="ARBA" id="ARBA00007626"/>
    </source>
</evidence>
<evidence type="ECO:0000256" key="2">
    <source>
        <dbReference type="ARBA" id="ARBA00022679"/>
    </source>
</evidence>
<dbReference type="Pfam" id="PF17917">
    <property type="entry name" value="RT_RNaseH"/>
    <property type="match status" value="1"/>
</dbReference>
<dbReference type="PANTHER" id="PTHR46128:SF62">
    <property type="entry name" value="PENTACOTRIPEPTIDE-REPEAT REGION OF PRORP DOMAIN-CONTAINING PROTEIN"/>
    <property type="match status" value="1"/>
</dbReference>
<evidence type="ECO:0000256" key="4">
    <source>
        <dbReference type="ARBA" id="ARBA00022722"/>
    </source>
</evidence>
<feature type="repeat" description="PPR" evidence="9">
    <location>
        <begin position="1039"/>
        <end position="1073"/>
    </location>
</feature>
<reference evidence="12 13" key="1">
    <citation type="journal article" date="2022" name="Nat. Plants">
        <title>Genomes of leafy and leafless Platanthera orchids illuminate the evolution of mycoheterotrophy.</title>
        <authorList>
            <person name="Li M.H."/>
            <person name="Liu K.W."/>
            <person name="Li Z."/>
            <person name="Lu H.C."/>
            <person name="Ye Q.L."/>
            <person name="Zhang D."/>
            <person name="Wang J.Y."/>
            <person name="Li Y.F."/>
            <person name="Zhong Z.M."/>
            <person name="Liu X."/>
            <person name="Yu X."/>
            <person name="Liu D.K."/>
            <person name="Tu X.D."/>
            <person name="Liu B."/>
            <person name="Hao Y."/>
            <person name="Liao X.Y."/>
            <person name="Jiang Y.T."/>
            <person name="Sun W.H."/>
            <person name="Chen J."/>
            <person name="Chen Y.Q."/>
            <person name="Ai Y."/>
            <person name="Zhai J.W."/>
            <person name="Wu S.S."/>
            <person name="Zhou Z."/>
            <person name="Hsiao Y.Y."/>
            <person name="Wu W.L."/>
            <person name="Chen Y.Y."/>
            <person name="Lin Y.F."/>
            <person name="Hsu J.L."/>
            <person name="Li C.Y."/>
            <person name="Wang Z.W."/>
            <person name="Zhao X."/>
            <person name="Zhong W.Y."/>
            <person name="Ma X.K."/>
            <person name="Ma L."/>
            <person name="Huang J."/>
            <person name="Chen G.Z."/>
            <person name="Huang M.Z."/>
            <person name="Huang L."/>
            <person name="Peng D.H."/>
            <person name="Luo Y.B."/>
            <person name="Zou S.Q."/>
            <person name="Chen S.P."/>
            <person name="Lan S."/>
            <person name="Tsai W.C."/>
            <person name="Van de Peer Y."/>
            <person name="Liu Z.J."/>
        </authorList>
    </citation>
    <scope>NUCLEOTIDE SEQUENCE [LARGE SCALE GENOMIC DNA]</scope>
    <source>
        <strain evidence="12">Lor287</strain>
    </source>
</reference>
<dbReference type="Gene3D" id="1.25.40.10">
    <property type="entry name" value="Tetratricopeptide repeat domain"/>
    <property type="match status" value="8"/>
</dbReference>
<sequence>MVATRTITGWRICMDYRKLNKATRKDHFPLPFLDQVLDKLAGNDFYCFLDGYSGYNQITIDPADQEKTTFTCPYGTFAFRRMPFGLCNAPATFQRCMIAIFSDIMDQGIEIFMDDFSIFGKSFDTCLECLEKVLTRCVETNLVLNWEKCHFMVREGIVLGHHVSRTGLGVDKAKLDVIEKLPPPKNVKMLRSFLGHAGFYRRFIKDFAKIAKPLSGLLEKDAKFSFNNDCLRAFDELKYRLTTAPIVVTPDWEEPFILMCDASDYAVGVVLGQVREKIFHTIAYASKTLIDAQTKYTTTEKELLAVVFAFEKFRSYLLCTKVIVYTDHAAIRYLMEKRDSKPRLIRWVLLLQEFDVEIKDRKGTDNPVADHLSRIESTPPTLHSEVEERFPDEQLLAISENIMPWYADLVNYLASNILPPEISYQQKKRFLHQVRSYMWDDPLLFKVGADGIVRRCIPEEEMRAILEKCHSSPYGGHFKGTRTAMKVLEAGFYWPNLFRDANEFVKQCDRCQRSENIHKNDGMPMNIMLEVELFDVWGIDFMGPFVNSNGNLFILLAVDYVSKWVEAIATPRNDAKVVLNFLRHHIFSRFGIPRAILSDGGSHFCNNQFTALLNKFGITHKVALAYHPQTNGLAEVSNREIKKILEKTVSVNRRDWSQKLVDALWAYRTAFKTPIGLTPYRMVYGKSCHLPLELEHRAFWAIKKINYDFRDAGKKRLLQLNELEEIRMQAYENSRIYKERTKRWHDRRMKEKNFEPGQLVLLFNSRLKLFPGKLKSRWSGPFKAPLPPLKCKRCLMPANNKTLPLPASFRLPPSWAAMRRPHFRRFSSARCPAPPRPPPPHFPTSFRKNSTSFLQRNLRLLLSSTSFNPSLCRETLSLLSPLALALADAADNDRPSSSGAIDTLINVCCAQFGSNGLEMALHAFGIFIDGGQCPSLRTCNFLLASLAKANKPADACKLFDKMSKHLSPNVYSYTPLINALCKGNKLDMALEMFSEMESRGISPNCVTYNVLIDGLCKNGRLNDAFELKEKMVRSSLRPTVFTYSVIINGLIKLDRFLNAGQVLREMEENGIASNVIIYNTLIDGHCRMGRCMEASKVRDEMVSRGMVPTPVTYNTLVKGFCMAGAMEQAAALLAEMLLRGIEVKIGTFNLIITCLASEKLRMDSAVRFFKEMLLRDLQPSDSAKREMIYGLCRSGKILEAVDISCKMLKKGFAMNTITWNVVIHGLCESGRIKEATGLLNLILERGFQMDRVTYNTFIGAFCKVQRLDEGFRLREEMVLRVLEPDICTYGALIHGLCNLGKMEEAVQLINKLMGEGMIPDLFIYNSLINGYCKFKQIVKAQIYLNELINCDLEPNIVIYNSLIGGYCRERNVREAYSLVDEMKTRGISPNPVTYTTLIQGLCNIGSVVEAVDVLKQMRESSMPIDVVCYTSLINGYCKIGQMDKAQIILQEMHFDDISPNSITFTVLMQGYCKLGKLEEACKILDDMRTIGISPDVVTYNTLISGFCRAGRMEDAFKMSCEMSQRGLELDEVSYTSLVHGMSTHGGQKDAISEKQGPVESHAYADIT</sequence>
<organism evidence="12 13">
    <name type="scientific">Platanthera zijinensis</name>
    <dbReference type="NCBI Taxonomy" id="2320716"/>
    <lineage>
        <taxon>Eukaryota</taxon>
        <taxon>Viridiplantae</taxon>
        <taxon>Streptophyta</taxon>
        <taxon>Embryophyta</taxon>
        <taxon>Tracheophyta</taxon>
        <taxon>Spermatophyta</taxon>
        <taxon>Magnoliopsida</taxon>
        <taxon>Liliopsida</taxon>
        <taxon>Asparagales</taxon>
        <taxon>Orchidaceae</taxon>
        <taxon>Orchidoideae</taxon>
        <taxon>Orchideae</taxon>
        <taxon>Orchidinae</taxon>
        <taxon>Platanthera</taxon>
    </lineage>
</organism>
<dbReference type="Pfam" id="PF00665">
    <property type="entry name" value="rve"/>
    <property type="match status" value="1"/>
</dbReference>
<keyword evidence="5" id="KW-0677">Repeat</keyword>
<dbReference type="GO" id="GO:0015074">
    <property type="term" value="P:DNA integration"/>
    <property type="evidence" value="ECO:0007669"/>
    <property type="project" value="InterPro"/>
</dbReference>